<evidence type="ECO:0000259" key="14">
    <source>
        <dbReference type="PROSITE" id="PS50261"/>
    </source>
</evidence>
<dbReference type="PANTHER" id="PTHR45620:SF17">
    <property type="entry name" value="PDF RECEPTOR"/>
    <property type="match status" value="1"/>
</dbReference>
<dbReference type="GO" id="GO:0008528">
    <property type="term" value="F:G protein-coupled peptide receptor activity"/>
    <property type="evidence" value="ECO:0007669"/>
    <property type="project" value="TreeGrafter"/>
</dbReference>
<comment type="similarity">
    <text evidence="2">Belongs to the G-protein coupled receptor 2 family.</text>
</comment>
<dbReference type="Proteomes" id="UP000035680">
    <property type="component" value="Unassembled WGS sequence"/>
</dbReference>
<evidence type="ECO:0000256" key="11">
    <source>
        <dbReference type="SAM" id="MobiDB-lite"/>
    </source>
</evidence>
<evidence type="ECO:0000256" key="12">
    <source>
        <dbReference type="SAM" id="Phobius"/>
    </source>
</evidence>
<feature type="transmembrane region" description="Helical" evidence="12">
    <location>
        <begin position="448"/>
        <end position="475"/>
    </location>
</feature>
<protein>
    <submittedName>
        <fullName evidence="16">PDF receptor (inferred by orthology to a D. melanogaster protein)</fullName>
    </submittedName>
</protein>
<evidence type="ECO:0000256" key="1">
    <source>
        <dbReference type="ARBA" id="ARBA00004651"/>
    </source>
</evidence>
<evidence type="ECO:0000256" key="9">
    <source>
        <dbReference type="ARBA" id="ARBA00023180"/>
    </source>
</evidence>
<dbReference type="InterPro" id="IPR001879">
    <property type="entry name" value="GPCR_2_extracellular_dom"/>
</dbReference>
<feature type="transmembrane region" description="Helical" evidence="12">
    <location>
        <begin position="335"/>
        <end position="355"/>
    </location>
</feature>
<feature type="transmembrane region" description="Helical" evidence="12">
    <location>
        <begin position="244"/>
        <end position="262"/>
    </location>
</feature>
<reference evidence="15" key="1">
    <citation type="submission" date="2014-07" db="EMBL/GenBank/DDBJ databases">
        <authorList>
            <person name="Martin A.A"/>
            <person name="De Silva N."/>
        </authorList>
    </citation>
    <scope>NUCLEOTIDE SEQUENCE</scope>
</reference>
<dbReference type="PROSITE" id="PS00650">
    <property type="entry name" value="G_PROTEIN_RECEP_F2_2"/>
    <property type="match status" value="1"/>
</dbReference>
<name>A0A0K0FEA1_STRVS</name>
<dbReference type="Pfam" id="PF00002">
    <property type="entry name" value="7tm_2"/>
    <property type="match status" value="1"/>
</dbReference>
<dbReference type="Gene3D" id="4.10.1240.10">
    <property type="entry name" value="GPCR, family 2, extracellular hormone receptor domain"/>
    <property type="match status" value="1"/>
</dbReference>
<feature type="compositionally biased region" description="Polar residues" evidence="11">
    <location>
        <begin position="521"/>
        <end position="538"/>
    </location>
</feature>
<proteinExistence type="inferred from homology"/>
<feature type="domain" description="G-protein coupled receptors family 2 profile 1" evidence="13">
    <location>
        <begin position="92"/>
        <end position="185"/>
    </location>
</feature>
<keyword evidence="7 12" id="KW-0472">Membrane</keyword>
<keyword evidence="4 12" id="KW-0812">Transmembrane</keyword>
<organism evidence="15 16">
    <name type="scientific">Strongyloides venezuelensis</name>
    <name type="common">Threadworm</name>
    <dbReference type="NCBI Taxonomy" id="75913"/>
    <lineage>
        <taxon>Eukaryota</taxon>
        <taxon>Metazoa</taxon>
        <taxon>Ecdysozoa</taxon>
        <taxon>Nematoda</taxon>
        <taxon>Chromadorea</taxon>
        <taxon>Rhabditida</taxon>
        <taxon>Tylenchina</taxon>
        <taxon>Panagrolaimomorpha</taxon>
        <taxon>Strongyloidoidea</taxon>
        <taxon>Strongyloididae</taxon>
        <taxon>Strongyloides</taxon>
    </lineage>
</organism>
<keyword evidence="5 12" id="KW-1133">Transmembrane helix</keyword>
<dbReference type="InterPro" id="IPR036445">
    <property type="entry name" value="GPCR_2_extracell_dom_sf"/>
</dbReference>
<evidence type="ECO:0000256" key="7">
    <source>
        <dbReference type="ARBA" id="ARBA00023136"/>
    </source>
</evidence>
<dbReference type="Gene3D" id="1.20.1070.10">
    <property type="entry name" value="Rhodopsin 7-helix transmembrane proteins"/>
    <property type="match status" value="1"/>
</dbReference>
<keyword evidence="3" id="KW-1003">Cell membrane</keyword>
<keyword evidence="8" id="KW-0675">Receptor</keyword>
<dbReference type="InterPro" id="IPR017981">
    <property type="entry name" value="GPCR_2-like_7TM"/>
</dbReference>
<evidence type="ECO:0000313" key="15">
    <source>
        <dbReference type="Proteomes" id="UP000035680"/>
    </source>
</evidence>
<evidence type="ECO:0000256" key="10">
    <source>
        <dbReference type="ARBA" id="ARBA00023224"/>
    </source>
</evidence>
<dbReference type="PRINTS" id="PR00249">
    <property type="entry name" value="GPCRSECRETIN"/>
</dbReference>
<evidence type="ECO:0000256" key="4">
    <source>
        <dbReference type="ARBA" id="ARBA00022692"/>
    </source>
</evidence>
<dbReference type="Pfam" id="PF02793">
    <property type="entry name" value="HRM"/>
    <property type="match status" value="1"/>
</dbReference>
<keyword evidence="6" id="KW-0297">G-protein coupled receptor</keyword>
<dbReference type="InterPro" id="IPR000832">
    <property type="entry name" value="GPCR_2_secretin-like"/>
</dbReference>
<feature type="region of interest" description="Disordered" evidence="11">
    <location>
        <begin position="511"/>
        <end position="538"/>
    </location>
</feature>
<feature type="transmembrane region" description="Helical" evidence="12">
    <location>
        <begin position="212"/>
        <end position="232"/>
    </location>
</feature>
<keyword evidence="9" id="KW-0325">Glycoprotein</keyword>
<evidence type="ECO:0000256" key="5">
    <source>
        <dbReference type="ARBA" id="ARBA00022989"/>
    </source>
</evidence>
<dbReference type="GO" id="GO:0007166">
    <property type="term" value="P:cell surface receptor signaling pathway"/>
    <property type="evidence" value="ECO:0007669"/>
    <property type="project" value="InterPro"/>
</dbReference>
<sequence>MTLLGLAASTAASFQSTSNLGVGNNNNNTNTYLDTNSYFDTSNTNLTSKFLSQHTTTVKPFFNHTHFNNFNYQQNIVSIVGLYNNTAGTMEECHRQLLASGFPITNPDPSSGQIWCNATWDTILCWPATPAGQSATMRCPDLKALDTRKYLTKYCHESGRWLGKNGSDWSKLSGWTNFSMCFQDEVAAISRSIGSSIELANDIARYIRYLEFIGLFLSIVSLVLALAIFASFPRLRVFRNMLHIQLMIAILMVSLIRFILYIDLEFTDKLAILVNTGSQGNGNTINTLKYVCESMYILLEYFKSVGFSWSFLEGFYLHNQLVFAMVDRDPKLPRYILAGFGGPIIHTLIWLVIVIRKSDGKVKRCLGNYYLMPEFWILDGVRLAQLIVNTIFVVNVIRVLWKKVQETHNSSEMDRMKKSVRAAFMLIPLLGIPNVMQTIPLTPTENNIFFFGIWTFVASSFYMFQGLVISIIFCFTNKEVQAVLYTHYTRYKLRHTSSLDLRRGSKSQASHYATKLGNGGNKSNSMINNGGKKSSGDSASNLLLPTARVSFQSNDRSPDNSVHLNNNENLLRPMSDKVILIPQKSDECHENNSESNIPSFDGKNLINISLDDNGNSKV</sequence>
<dbReference type="SUPFAM" id="SSF111418">
    <property type="entry name" value="Hormone receptor domain"/>
    <property type="match status" value="1"/>
</dbReference>
<evidence type="ECO:0000259" key="13">
    <source>
        <dbReference type="PROSITE" id="PS50227"/>
    </source>
</evidence>
<evidence type="ECO:0000256" key="8">
    <source>
        <dbReference type="ARBA" id="ARBA00023170"/>
    </source>
</evidence>
<feature type="transmembrane region" description="Helical" evidence="12">
    <location>
        <begin position="422"/>
        <end position="442"/>
    </location>
</feature>
<dbReference type="PROSITE" id="PS00649">
    <property type="entry name" value="G_PROTEIN_RECEP_F2_1"/>
    <property type="match status" value="1"/>
</dbReference>
<keyword evidence="15" id="KW-1185">Reference proteome</keyword>
<evidence type="ECO:0000313" key="16">
    <source>
        <dbReference type="WBParaSite" id="SVE_0717900.1"/>
    </source>
</evidence>
<reference evidence="16" key="2">
    <citation type="submission" date="2015-08" db="UniProtKB">
        <authorList>
            <consortium name="WormBaseParasite"/>
        </authorList>
    </citation>
    <scope>IDENTIFICATION</scope>
</reference>
<feature type="transmembrane region" description="Helical" evidence="12">
    <location>
        <begin position="375"/>
        <end position="401"/>
    </location>
</feature>
<dbReference type="PROSITE" id="PS50227">
    <property type="entry name" value="G_PROTEIN_RECEP_F2_3"/>
    <property type="match status" value="1"/>
</dbReference>
<keyword evidence="10" id="KW-0807">Transducer</keyword>
<dbReference type="GO" id="GO:0005886">
    <property type="term" value="C:plasma membrane"/>
    <property type="evidence" value="ECO:0007669"/>
    <property type="project" value="UniProtKB-SubCell"/>
</dbReference>
<accession>A0A0K0FEA1</accession>
<evidence type="ECO:0000256" key="6">
    <source>
        <dbReference type="ARBA" id="ARBA00023040"/>
    </source>
</evidence>
<dbReference type="InterPro" id="IPR050332">
    <property type="entry name" value="GPCR_2"/>
</dbReference>
<dbReference type="WBParaSite" id="SVE_0717900.1">
    <property type="protein sequence ID" value="SVE_0717900.1"/>
    <property type="gene ID" value="SVE_0717900"/>
</dbReference>
<feature type="domain" description="G-protein coupled receptors family 2 profile 2" evidence="14">
    <location>
        <begin position="207"/>
        <end position="477"/>
    </location>
</feature>
<dbReference type="GO" id="GO:0007188">
    <property type="term" value="P:adenylate cyclase-modulating G protein-coupled receptor signaling pathway"/>
    <property type="evidence" value="ECO:0007669"/>
    <property type="project" value="TreeGrafter"/>
</dbReference>
<dbReference type="STRING" id="75913.A0A0K0FEA1"/>
<dbReference type="PROSITE" id="PS50261">
    <property type="entry name" value="G_PROTEIN_RECEP_F2_4"/>
    <property type="match status" value="1"/>
</dbReference>
<dbReference type="SMART" id="SM00008">
    <property type="entry name" value="HormR"/>
    <property type="match status" value="1"/>
</dbReference>
<comment type="subcellular location">
    <subcellularLocation>
        <location evidence="1">Cell membrane</location>
        <topology evidence="1">Multi-pass membrane protein</topology>
    </subcellularLocation>
</comment>
<evidence type="ECO:0000256" key="2">
    <source>
        <dbReference type="ARBA" id="ARBA00005314"/>
    </source>
</evidence>
<dbReference type="PANTHER" id="PTHR45620">
    <property type="entry name" value="PDF RECEPTOR-LIKE PROTEIN-RELATED"/>
    <property type="match status" value="1"/>
</dbReference>
<dbReference type="InterPro" id="IPR017983">
    <property type="entry name" value="GPCR_2_secretin-like_CS"/>
</dbReference>
<dbReference type="AlphaFoldDB" id="A0A0K0FEA1"/>
<evidence type="ECO:0000256" key="3">
    <source>
        <dbReference type="ARBA" id="ARBA00022475"/>
    </source>
</evidence>